<dbReference type="EMBL" id="JAAYSN010000121">
    <property type="protein sequence ID" value="NLP39024.1"/>
    <property type="molecule type" value="Genomic_DNA"/>
</dbReference>
<evidence type="ECO:0000313" key="1">
    <source>
        <dbReference type="EMBL" id="NLP39024.1"/>
    </source>
</evidence>
<sequence length="57" mass="6665">MTDENRPGGENHYSLSLDHAPLPTERTLRRRRSPIFQAGRFIFTNLRLARMIFGGRH</sequence>
<organism evidence="1 2">
    <name type="scientific">Corynebacterium pollutisoli</name>
    <dbReference type="NCBI Taxonomy" id="1610489"/>
    <lineage>
        <taxon>Bacteria</taxon>
        <taxon>Bacillati</taxon>
        <taxon>Actinomycetota</taxon>
        <taxon>Actinomycetes</taxon>
        <taxon>Mycobacteriales</taxon>
        <taxon>Corynebacteriaceae</taxon>
        <taxon>Corynebacterium</taxon>
    </lineage>
</organism>
<evidence type="ECO:0000313" key="2">
    <source>
        <dbReference type="Proteomes" id="UP000568696"/>
    </source>
</evidence>
<dbReference type="Proteomes" id="UP000568696">
    <property type="component" value="Unassembled WGS sequence"/>
</dbReference>
<reference evidence="1 2" key="1">
    <citation type="journal article" date="2020" name="Biotechnol. Biofuels">
        <title>New insights from the biogas microbiome by comprehensive genome-resolved metagenomics of nearly 1600 species originating from multiple anaerobic digesters.</title>
        <authorList>
            <person name="Campanaro S."/>
            <person name="Treu L."/>
            <person name="Rodriguez-R L.M."/>
            <person name="Kovalovszki A."/>
            <person name="Ziels R.M."/>
            <person name="Maus I."/>
            <person name="Zhu X."/>
            <person name="Kougias P.G."/>
            <person name="Basile A."/>
            <person name="Luo G."/>
            <person name="Schluter A."/>
            <person name="Konstantinidis K.T."/>
            <person name="Angelidaki I."/>
        </authorList>
    </citation>
    <scope>NUCLEOTIDE SEQUENCE [LARGE SCALE GENOMIC DNA]</scope>
    <source>
        <strain evidence="1">AS23ysBPME_344</strain>
    </source>
</reference>
<proteinExistence type="predicted"/>
<comment type="caution">
    <text evidence="1">The sequence shown here is derived from an EMBL/GenBank/DDBJ whole genome shotgun (WGS) entry which is preliminary data.</text>
</comment>
<accession>A0A7X8MVD0</accession>
<protein>
    <submittedName>
        <fullName evidence="1">Uncharacterized protein</fullName>
    </submittedName>
</protein>
<gene>
    <name evidence="1" type="ORF">GX356_04795</name>
</gene>
<dbReference type="AlphaFoldDB" id="A0A7X8MVD0"/>
<name>A0A7X8MVD0_9CORY</name>